<evidence type="ECO:0000256" key="5">
    <source>
        <dbReference type="ARBA" id="ARBA00023163"/>
    </source>
</evidence>
<evidence type="ECO:0000256" key="2">
    <source>
        <dbReference type="ARBA" id="ARBA00022771"/>
    </source>
</evidence>
<evidence type="ECO:0000313" key="10">
    <source>
        <dbReference type="Proteomes" id="UP000738359"/>
    </source>
</evidence>
<organism evidence="9 10">
    <name type="scientific">Mortierella alpina</name>
    <name type="common">Oleaginous fungus</name>
    <name type="synonym">Mortierella renispora</name>
    <dbReference type="NCBI Taxonomy" id="64518"/>
    <lineage>
        <taxon>Eukaryota</taxon>
        <taxon>Fungi</taxon>
        <taxon>Fungi incertae sedis</taxon>
        <taxon>Mucoromycota</taxon>
        <taxon>Mortierellomycotina</taxon>
        <taxon>Mortierellomycetes</taxon>
        <taxon>Mortierellales</taxon>
        <taxon>Mortierellaceae</taxon>
        <taxon>Mortierella</taxon>
    </lineage>
</organism>
<feature type="region of interest" description="Disordered" evidence="7">
    <location>
        <begin position="176"/>
        <end position="355"/>
    </location>
</feature>
<dbReference type="CDD" id="cd00202">
    <property type="entry name" value="ZnF_GATA"/>
    <property type="match status" value="1"/>
</dbReference>
<keyword evidence="2 6" id="KW-0863">Zinc-finger</keyword>
<feature type="region of interest" description="Disordered" evidence="7">
    <location>
        <begin position="97"/>
        <end position="156"/>
    </location>
</feature>
<accession>A0A9P6J403</accession>
<dbReference type="PROSITE" id="PS00344">
    <property type="entry name" value="GATA_ZN_FINGER_1"/>
    <property type="match status" value="1"/>
</dbReference>
<keyword evidence="5" id="KW-0804">Transcription</keyword>
<feature type="compositionally biased region" description="Low complexity" evidence="7">
    <location>
        <begin position="451"/>
        <end position="477"/>
    </location>
</feature>
<keyword evidence="1" id="KW-0479">Metal-binding</keyword>
<feature type="compositionally biased region" description="Low complexity" evidence="7">
    <location>
        <begin position="886"/>
        <end position="921"/>
    </location>
</feature>
<proteinExistence type="predicted"/>
<dbReference type="Pfam" id="PF00320">
    <property type="entry name" value="GATA"/>
    <property type="match status" value="1"/>
</dbReference>
<evidence type="ECO:0000256" key="1">
    <source>
        <dbReference type="ARBA" id="ARBA00022723"/>
    </source>
</evidence>
<dbReference type="SUPFAM" id="SSF57716">
    <property type="entry name" value="Glucocorticoid receptor-like (DNA-binding domain)"/>
    <property type="match status" value="1"/>
</dbReference>
<dbReference type="EMBL" id="JAAAHY010000578">
    <property type="protein sequence ID" value="KAF9961611.1"/>
    <property type="molecule type" value="Genomic_DNA"/>
</dbReference>
<feature type="compositionally biased region" description="Low complexity" evidence="7">
    <location>
        <begin position="811"/>
        <end position="828"/>
    </location>
</feature>
<dbReference type="PROSITE" id="PS50114">
    <property type="entry name" value="GATA_ZN_FINGER_2"/>
    <property type="match status" value="1"/>
</dbReference>
<evidence type="ECO:0000313" key="9">
    <source>
        <dbReference type="EMBL" id="KAF9961611.1"/>
    </source>
</evidence>
<feature type="domain" description="GATA-type" evidence="8">
    <location>
        <begin position="842"/>
        <end position="877"/>
    </location>
</feature>
<keyword evidence="3" id="KW-0862">Zinc</keyword>
<feature type="region of interest" description="Disordered" evidence="7">
    <location>
        <begin position="1"/>
        <end position="72"/>
    </location>
</feature>
<evidence type="ECO:0000256" key="7">
    <source>
        <dbReference type="SAM" id="MobiDB-lite"/>
    </source>
</evidence>
<feature type="compositionally biased region" description="Polar residues" evidence="7">
    <location>
        <begin position="481"/>
        <end position="491"/>
    </location>
</feature>
<dbReference type="InterPro" id="IPR013088">
    <property type="entry name" value="Znf_NHR/GATA"/>
</dbReference>
<sequence length="989" mass="109250">PWSLELPSPTPAMDPAPYPTHPRSATNTRVPHPSPRDPVLRLPSLPSLSSLRDPLAASSAAPTKDMHHPISDTHATDHYAAHHMDVDAQPPILLPSISAPLDGDLRGPHRPPTSGHGVALHSRVGISDLSLEDRTRNPAHTRPAMGASPSSTLNGRASYFAPSAARVEIERDRGMEYASSTSGRGPHQQQHPDDTAHTPSSLPYPHHHHHAQRSYQERHHHQHHSPPPSPTRADRSRYSAASSQAVVDHRRGDPSSSPSSNTRDRALPSFSIESKNASGPHALDPNQRPTPSRQPERDPGSHIQSNPHRRDSAPTTAAAPSQQRRLHWEHAQDRPPDYYYSDHATTRDGEHGNGRRALHAPVRLRPVDHEQHSHYSEAQDQDYRQETSRRHHSGSLDEKSRNDEDSLEPAFPPHSSRESRSQFLPSHPKSYYTQPALPAASHPYNSTHPYSSPSQQRIQQQPQPSSSHPIRPRQSQRVIDGSTTQDSSYDSNIDDEDSQHPSFEASSSKDYQFKFGTEMPSTVDLSTHGSSLEPNERATLQNIRKMNTRMLIGLHDAGESGEEALHEDGEEPNRLGKNALQLGQGPPSNEMVHEFAKAATSIFQLAVRIKAWVGKSPEERQVDEEINIIRAKRCLLMDSTFVVPTVDQHGNVQNDFVQASTSISKSFHERQRELEQQRQPPTSQNSQKDKLSHNHHPPHTKYDQPQYPSPQDMDRDMDDASRDRPMVGYSRRSHSSGGEAGGGGTAQGYDVYSDGRPPMSSQHLVRGPIDAGRSAFSESRLTNSQHHSQANYNDSRSHGQGGHSVDNDQHSNSGSINGGSNSRSSKNSDVPHQKYRKRAKRTQPPGRCLSCDSSDTPEWRRGPDGARTLCNACGLHYAKLLKRQSKQQQMPQHMPSQSSQSSLIGPSPSRSRPSSRSDQLQVITFPLRRPVSSLSSDPGSETTTSQNPNGSGTRQLESPNGALKSPRAAGRGLDATGNEDQIMEIKEET</sequence>
<gene>
    <name evidence="9" type="ORF">BGZ70_008238</name>
</gene>
<evidence type="ECO:0000256" key="4">
    <source>
        <dbReference type="ARBA" id="ARBA00023015"/>
    </source>
</evidence>
<comment type="caution">
    <text evidence="9">The sequence shown here is derived from an EMBL/GenBank/DDBJ whole genome shotgun (WGS) entry which is preliminary data.</text>
</comment>
<feature type="compositionally biased region" description="Polar residues" evidence="7">
    <location>
        <begin position="932"/>
        <end position="958"/>
    </location>
</feature>
<dbReference type="Proteomes" id="UP000738359">
    <property type="component" value="Unassembled WGS sequence"/>
</dbReference>
<dbReference type="PANTHER" id="PTHR47172:SF24">
    <property type="entry name" value="GATA ZINC FINGER DOMAIN-CONTAINING PROTEIN 14-RELATED"/>
    <property type="match status" value="1"/>
</dbReference>
<feature type="compositionally biased region" description="Basic and acidic residues" evidence="7">
    <location>
        <begin position="666"/>
        <end position="676"/>
    </location>
</feature>
<dbReference type="InterPro" id="IPR000679">
    <property type="entry name" value="Znf_GATA"/>
</dbReference>
<feature type="compositionally biased region" description="Basic residues" evidence="7">
    <location>
        <begin position="205"/>
        <end position="224"/>
    </location>
</feature>
<dbReference type="OrthoDB" id="2162994at2759"/>
<feature type="compositionally biased region" description="Polar residues" evidence="7">
    <location>
        <begin position="313"/>
        <end position="323"/>
    </location>
</feature>
<feature type="compositionally biased region" description="Polar residues" evidence="7">
    <location>
        <begin position="178"/>
        <end position="189"/>
    </location>
</feature>
<feature type="region of interest" description="Disordered" evidence="7">
    <location>
        <begin position="883"/>
        <end position="989"/>
    </location>
</feature>
<feature type="compositionally biased region" description="Basic and acidic residues" evidence="7">
    <location>
        <begin position="368"/>
        <end position="404"/>
    </location>
</feature>
<keyword evidence="4" id="KW-0805">Transcription regulation</keyword>
<evidence type="ECO:0000256" key="6">
    <source>
        <dbReference type="PROSITE-ProRule" id="PRU00094"/>
    </source>
</evidence>
<dbReference type="GO" id="GO:0043565">
    <property type="term" value="F:sequence-specific DNA binding"/>
    <property type="evidence" value="ECO:0007669"/>
    <property type="project" value="InterPro"/>
</dbReference>
<evidence type="ECO:0000256" key="3">
    <source>
        <dbReference type="ARBA" id="ARBA00022833"/>
    </source>
</evidence>
<dbReference type="SMART" id="SM00401">
    <property type="entry name" value="ZnF_GATA"/>
    <property type="match status" value="1"/>
</dbReference>
<reference evidence="9" key="1">
    <citation type="journal article" date="2020" name="Fungal Divers.">
        <title>Resolving the Mortierellaceae phylogeny through synthesis of multi-gene phylogenetics and phylogenomics.</title>
        <authorList>
            <person name="Vandepol N."/>
            <person name="Liber J."/>
            <person name="Desiro A."/>
            <person name="Na H."/>
            <person name="Kennedy M."/>
            <person name="Barry K."/>
            <person name="Grigoriev I.V."/>
            <person name="Miller A.N."/>
            <person name="O'Donnell K."/>
            <person name="Stajich J.E."/>
            <person name="Bonito G."/>
        </authorList>
    </citation>
    <scope>NUCLEOTIDE SEQUENCE</scope>
    <source>
        <strain evidence="9">CK1249</strain>
    </source>
</reference>
<feature type="compositionally biased region" description="Basic and acidic residues" evidence="7">
    <location>
        <begin position="326"/>
        <end position="336"/>
    </location>
</feature>
<dbReference type="PANTHER" id="PTHR47172">
    <property type="entry name" value="OS01G0976800 PROTEIN"/>
    <property type="match status" value="1"/>
</dbReference>
<feature type="compositionally biased region" description="Basic and acidic residues" evidence="7">
    <location>
        <begin position="712"/>
        <end position="725"/>
    </location>
</feature>
<feature type="non-terminal residue" evidence="9">
    <location>
        <position position="1"/>
    </location>
</feature>
<protein>
    <recommendedName>
        <fullName evidence="8">GATA-type domain-containing protein</fullName>
    </recommendedName>
</protein>
<feature type="region of interest" description="Disordered" evidence="7">
    <location>
        <begin position="666"/>
        <end position="862"/>
    </location>
</feature>
<dbReference type="AlphaFoldDB" id="A0A9P6J403"/>
<name>A0A9P6J403_MORAP</name>
<keyword evidence="10" id="KW-1185">Reference proteome</keyword>
<feature type="compositionally biased region" description="Low complexity" evidence="7">
    <location>
        <begin position="40"/>
        <end position="62"/>
    </location>
</feature>
<feature type="compositionally biased region" description="Pro residues" evidence="7">
    <location>
        <begin position="8"/>
        <end position="20"/>
    </location>
</feature>
<dbReference type="GO" id="GO:0006355">
    <property type="term" value="P:regulation of DNA-templated transcription"/>
    <property type="evidence" value="ECO:0007669"/>
    <property type="project" value="InterPro"/>
</dbReference>
<feature type="region of interest" description="Disordered" evidence="7">
    <location>
        <begin position="368"/>
        <end position="507"/>
    </location>
</feature>
<feature type="compositionally biased region" description="Basic and acidic residues" evidence="7">
    <location>
        <begin position="344"/>
        <end position="353"/>
    </location>
</feature>
<feature type="compositionally biased region" description="Polar residues" evidence="7">
    <location>
        <begin position="776"/>
        <end position="794"/>
    </location>
</feature>
<evidence type="ECO:0000259" key="8">
    <source>
        <dbReference type="PROSITE" id="PS50114"/>
    </source>
</evidence>
<dbReference type="GO" id="GO:0008270">
    <property type="term" value="F:zinc ion binding"/>
    <property type="evidence" value="ECO:0007669"/>
    <property type="project" value="UniProtKB-KW"/>
</dbReference>
<dbReference type="Gene3D" id="3.30.50.10">
    <property type="entry name" value="Erythroid Transcription Factor GATA-1, subunit A"/>
    <property type="match status" value="1"/>
</dbReference>